<dbReference type="Gene3D" id="3.40.50.10140">
    <property type="entry name" value="Toll/interleukin-1 receptor homology (TIR) domain"/>
    <property type="match status" value="1"/>
</dbReference>
<sequence>MIKAFLSHSSADKDNFVRIVADRLKNKLGIHYDEYTFEIGNRTIDEILDGLEKTDLFVFFISNTSLESNWVKDEVLVATNNLGDRTKQFYPIIIDNKITYKDERIPKWLVNEYNLKYVSKPSVVAKRIEQKLREISLQKHPKLMKKNNLCIGRNKILEKFEERIDDFEKSQPKCIIVTGLESIGRRTFLKFALNKTDIINQYYTPNSIYLDTNDSIEDFILKINDFGFLDIDSDLLDLLSKSQSYKVNLAISILKEIQSNNEVILILDNGCIVNYERKFSTWFRQIIESSELSNKVVICTASKYKIQYSEINNDAFYSEHVDDLTLSERKRLFKRLLEIYNIEISIEDFNYFSNVFHGLPEQILYCVDYIDRTNIEVVKKNIHEIREFNDEKASALIKHYQDNEEVLSIIRLIAQFEIISIDFLIEIVKDDNFNKILETLVTENICEYFGYDGQFIRVNDSIRDYIIRNRLKIKDEYLTRIKEHVRDFLNSDEKIEKDSSDYLFSLKQALLDGENIDENLLLPSHFLRTMKDLYYKGSFQKVIDLADKVLEKEEYIDYYLSNDIKYYLCLALARKRDRRVLDEVQKINGDQHNFILGYYYRLIGEYTKALERLKLIVDSQYIKARAKREIVHCYIQTEGYSKALSFAKDNYIENKNYIYHVQLYFYCLIYSDKYYEHKEEIKRITIELEKLSIESNMDMGVRAKALYLAKCENKEKESLEMINDAIIKYPESHYPLLTKFDIALKFFNINEMENSIIKLEKFNIKSLSKKTYIKQKAYFIALKEKNATKAKQLVVDDLKKYPQEAKDLILEKIDYLANKK</sequence>
<accession>A0AAW7Q921</accession>
<protein>
    <submittedName>
        <fullName evidence="2">Toll/interleukin-1 receptor domain-containing protein</fullName>
    </submittedName>
</protein>
<reference evidence="2" key="2">
    <citation type="submission" date="2023-01" db="EMBL/GenBank/DDBJ databases">
        <authorList>
            <person name="Uljanovas D."/>
        </authorList>
    </citation>
    <scope>NUCLEOTIDE SEQUENCE</scope>
    <source>
        <strain evidence="2">S41</strain>
    </source>
</reference>
<feature type="domain" description="TIR" evidence="1">
    <location>
        <begin position="1"/>
        <end position="136"/>
    </location>
</feature>
<dbReference type="GO" id="GO:0007165">
    <property type="term" value="P:signal transduction"/>
    <property type="evidence" value="ECO:0007669"/>
    <property type="project" value="InterPro"/>
</dbReference>
<dbReference type="PROSITE" id="PS50104">
    <property type="entry name" value="TIR"/>
    <property type="match status" value="1"/>
</dbReference>
<dbReference type="Pfam" id="PF13676">
    <property type="entry name" value="TIR_2"/>
    <property type="match status" value="1"/>
</dbReference>
<comment type="caution">
    <text evidence="2">The sequence shown here is derived from an EMBL/GenBank/DDBJ whole genome shotgun (WGS) entry which is preliminary data.</text>
</comment>
<dbReference type="SUPFAM" id="SSF52200">
    <property type="entry name" value="Toll/Interleukin receptor TIR domain"/>
    <property type="match status" value="1"/>
</dbReference>
<dbReference type="Proteomes" id="UP001170364">
    <property type="component" value="Unassembled WGS sequence"/>
</dbReference>
<evidence type="ECO:0000313" key="3">
    <source>
        <dbReference type="Proteomes" id="UP001170364"/>
    </source>
</evidence>
<evidence type="ECO:0000313" key="2">
    <source>
        <dbReference type="EMBL" id="MDN5122339.1"/>
    </source>
</evidence>
<dbReference type="RefSeq" id="WP_301369645.1">
    <property type="nucleotide sequence ID" value="NZ_JAQJJF010000007.1"/>
</dbReference>
<evidence type="ECO:0000259" key="1">
    <source>
        <dbReference type="PROSITE" id="PS50104"/>
    </source>
</evidence>
<name>A0AAW7Q921_9BACT</name>
<dbReference type="EMBL" id="JAQJJG010000001">
    <property type="protein sequence ID" value="MDN5122339.1"/>
    <property type="molecule type" value="Genomic_DNA"/>
</dbReference>
<proteinExistence type="predicted"/>
<dbReference type="AlphaFoldDB" id="A0AAW7Q921"/>
<dbReference type="InterPro" id="IPR027417">
    <property type="entry name" value="P-loop_NTPase"/>
</dbReference>
<organism evidence="2 3">
    <name type="scientific">Aliarcobacter butzleri</name>
    <dbReference type="NCBI Taxonomy" id="28197"/>
    <lineage>
        <taxon>Bacteria</taxon>
        <taxon>Pseudomonadati</taxon>
        <taxon>Campylobacterota</taxon>
        <taxon>Epsilonproteobacteria</taxon>
        <taxon>Campylobacterales</taxon>
        <taxon>Arcobacteraceae</taxon>
        <taxon>Aliarcobacter</taxon>
    </lineage>
</organism>
<dbReference type="InterPro" id="IPR000157">
    <property type="entry name" value="TIR_dom"/>
</dbReference>
<keyword evidence="2" id="KW-0675">Receptor</keyword>
<dbReference type="InterPro" id="IPR035897">
    <property type="entry name" value="Toll_tir_struct_dom_sf"/>
</dbReference>
<reference evidence="2" key="1">
    <citation type="journal article" date="2023" name="Microorganisms">
        <title>Genomic Characterization of Arcobacter butzleri Strains Isolated from Various Sources in Lithuania.</title>
        <authorList>
            <person name="Uljanovas D."/>
            <person name="Golz G."/>
            <person name="Fleischmann S."/>
            <person name="Kudirkiene E."/>
            <person name="Kasetiene N."/>
            <person name="Grineviciene A."/>
            <person name="Tamuleviciene E."/>
            <person name="Aksomaitiene J."/>
            <person name="Alter T."/>
            <person name="Malakauskas M."/>
        </authorList>
    </citation>
    <scope>NUCLEOTIDE SEQUENCE</scope>
    <source>
        <strain evidence="2">S41</strain>
    </source>
</reference>
<dbReference type="SUPFAM" id="SSF52540">
    <property type="entry name" value="P-loop containing nucleoside triphosphate hydrolases"/>
    <property type="match status" value="1"/>
</dbReference>
<gene>
    <name evidence="2" type="ORF">PJV93_00300</name>
</gene>